<dbReference type="Pfam" id="PF09084">
    <property type="entry name" value="NMT1"/>
    <property type="match status" value="1"/>
</dbReference>
<evidence type="ECO:0000313" key="13">
    <source>
        <dbReference type="EMBL" id="GAA4492496.1"/>
    </source>
</evidence>
<keyword evidence="5" id="KW-0808">Transferase</keyword>
<comment type="similarity">
    <text evidence="3">Belongs to the NMT1/THI5 family.</text>
</comment>
<keyword evidence="9" id="KW-0408">Iron</keyword>
<keyword evidence="7" id="KW-0663">Pyridoxal phosphate</keyword>
<evidence type="ECO:0000256" key="7">
    <source>
        <dbReference type="ARBA" id="ARBA00022898"/>
    </source>
</evidence>
<dbReference type="Proteomes" id="UP001501321">
    <property type="component" value="Unassembled WGS sequence"/>
</dbReference>
<organism evidence="13 14">
    <name type="scientific">Pseudaeromonas paramecii</name>
    <dbReference type="NCBI Taxonomy" id="2138166"/>
    <lineage>
        <taxon>Bacteria</taxon>
        <taxon>Pseudomonadati</taxon>
        <taxon>Pseudomonadota</taxon>
        <taxon>Gammaproteobacteria</taxon>
        <taxon>Aeromonadales</taxon>
        <taxon>Aeromonadaceae</taxon>
        <taxon>Pseudaeromonas</taxon>
    </lineage>
</organism>
<evidence type="ECO:0000313" key="14">
    <source>
        <dbReference type="Proteomes" id="UP001501321"/>
    </source>
</evidence>
<dbReference type="Gene3D" id="3.40.190.10">
    <property type="entry name" value="Periplasmic binding protein-like II"/>
    <property type="match status" value="2"/>
</dbReference>
<dbReference type="PANTHER" id="PTHR31528:SF1">
    <property type="entry name" value="4-AMINO-5-HYDROXYMETHYL-2-METHYLPYRIMIDINE PHOSPHATE SYNTHASE THI11-RELATED"/>
    <property type="match status" value="1"/>
</dbReference>
<evidence type="ECO:0000256" key="9">
    <source>
        <dbReference type="ARBA" id="ARBA00023004"/>
    </source>
</evidence>
<evidence type="ECO:0000256" key="6">
    <source>
        <dbReference type="ARBA" id="ARBA00022723"/>
    </source>
</evidence>
<accession>A0ABP8PTG1</accession>
<protein>
    <recommendedName>
        <fullName evidence="10">Thiamine pyrimidine synthase</fullName>
    </recommendedName>
</protein>
<feature type="domain" description="SsuA/THI5-like" evidence="12">
    <location>
        <begin position="62"/>
        <end position="277"/>
    </location>
</feature>
<evidence type="ECO:0000256" key="3">
    <source>
        <dbReference type="ARBA" id="ARBA00009406"/>
    </source>
</evidence>
<evidence type="ECO:0000256" key="2">
    <source>
        <dbReference type="ARBA" id="ARBA00004948"/>
    </source>
</evidence>
<evidence type="ECO:0000256" key="10">
    <source>
        <dbReference type="ARBA" id="ARBA00033171"/>
    </source>
</evidence>
<dbReference type="InterPro" id="IPR015168">
    <property type="entry name" value="SsuA/THI5"/>
</dbReference>
<keyword evidence="14" id="KW-1185">Reference proteome</keyword>
<evidence type="ECO:0000256" key="1">
    <source>
        <dbReference type="ARBA" id="ARBA00003469"/>
    </source>
</evidence>
<evidence type="ECO:0000256" key="8">
    <source>
        <dbReference type="ARBA" id="ARBA00022977"/>
    </source>
</evidence>
<evidence type="ECO:0000259" key="12">
    <source>
        <dbReference type="Pfam" id="PF09084"/>
    </source>
</evidence>
<evidence type="ECO:0000256" key="11">
    <source>
        <dbReference type="ARBA" id="ARBA00048179"/>
    </source>
</evidence>
<keyword evidence="8" id="KW-0784">Thiamine biosynthesis</keyword>
<comment type="catalytic activity">
    <reaction evidence="11">
        <text>N(6)-(pyridoxal phosphate)-L-lysyl-[4-amino-5-hydroxymethyl-2-methylpyrimidine phosphate synthase] + L-histidyl-[4-amino-5-hydroxymethyl-2-methylpyrimidine phosphate synthase] + 2 Fe(3+) + 4 H2O = L-lysyl-[4-amino-5-hydroxymethyl-2-methylpyrimidine phosphate synthase] + (2S)-2-amino-5-hydroxy-4-oxopentanoyl-[4-amino-5-hydroxymethyl-2-methylpyrimidine phosphate synthase] + 4-amino-2-methyl-5-(phosphooxymethyl)pyrimidine + 3-oxopropanoate + 2 Fe(2+) + 2 H(+)</text>
        <dbReference type="Rhea" id="RHEA:65756"/>
        <dbReference type="Rhea" id="RHEA-COMP:16892"/>
        <dbReference type="Rhea" id="RHEA-COMP:16893"/>
        <dbReference type="Rhea" id="RHEA-COMP:16894"/>
        <dbReference type="Rhea" id="RHEA-COMP:16895"/>
        <dbReference type="ChEBI" id="CHEBI:15377"/>
        <dbReference type="ChEBI" id="CHEBI:15378"/>
        <dbReference type="ChEBI" id="CHEBI:29033"/>
        <dbReference type="ChEBI" id="CHEBI:29034"/>
        <dbReference type="ChEBI" id="CHEBI:29969"/>
        <dbReference type="ChEBI" id="CHEBI:29979"/>
        <dbReference type="ChEBI" id="CHEBI:33190"/>
        <dbReference type="ChEBI" id="CHEBI:58354"/>
        <dbReference type="ChEBI" id="CHEBI:143915"/>
        <dbReference type="ChEBI" id="CHEBI:157692"/>
    </reaction>
    <physiologicalReaction direction="left-to-right" evidence="11">
        <dbReference type="Rhea" id="RHEA:65757"/>
    </physiologicalReaction>
</comment>
<gene>
    <name evidence="13" type="ORF">GCM10023095_01030</name>
</gene>
<dbReference type="SUPFAM" id="SSF53850">
    <property type="entry name" value="Periplasmic binding protein-like II"/>
    <property type="match status" value="1"/>
</dbReference>
<evidence type="ECO:0000256" key="5">
    <source>
        <dbReference type="ARBA" id="ARBA00022679"/>
    </source>
</evidence>
<sequence>MSGCVLHMDLMINENNEELCMSKHPPFHKHLLAATLLAAGLGSVQAQAADKVTLQLKWVPQAQFAGYYVAQQKGFYQDAGLDVTIKPGGTDISPVQVIAGHAADVIVNWMPDALAAREAGVPLVNISQIYDRSGMMLTCKKASGIASPADLKGKTLGVWFGGNEYPFFNWMAKLGYKPDVDIKVLKQGFNVDPLLQGQADCISTMNYNEYWQLIDAGMKADELITFAYEDQGASTLEDGLYVLDSDLKDPAFVAKMAKFVKATLQGWNYAVSHPKEAAAIVVEQDASGSATEEVQERQMENVAKLITSANTAKMGYLEPAAYRRTIEVLLSGGSSPVIKQDPGDAAMSHAVWDAAAKL</sequence>
<comment type="function">
    <text evidence="1">Responsible for the formation of the pyrimidine heterocycle in the thiamine biosynthesis pathway. Catalyzes the formation of hydroxymethylpyrimidine phosphate (HMP-P) from histidine and pyridoxal phosphate (PLP). The protein uses PLP and the active site histidine to form HMP-P, generating an inactive enzyme. The enzyme can only undergo a single turnover, which suggests it is a suicide enzyme.</text>
</comment>
<comment type="pathway">
    <text evidence="2">Cofactor biosynthesis; thiamine diphosphate biosynthesis.</text>
</comment>
<name>A0ABP8PTG1_9GAMM</name>
<dbReference type="InterPro" id="IPR027939">
    <property type="entry name" value="NMT1/THI5"/>
</dbReference>
<dbReference type="EMBL" id="BAABFC010000001">
    <property type="protein sequence ID" value="GAA4492496.1"/>
    <property type="molecule type" value="Genomic_DNA"/>
</dbReference>
<keyword evidence="6" id="KW-0479">Metal-binding</keyword>
<reference evidence="14" key="1">
    <citation type="journal article" date="2019" name="Int. J. Syst. Evol. Microbiol.">
        <title>The Global Catalogue of Microorganisms (GCM) 10K type strain sequencing project: providing services to taxonomists for standard genome sequencing and annotation.</title>
        <authorList>
            <consortium name="The Broad Institute Genomics Platform"/>
            <consortium name="The Broad Institute Genome Sequencing Center for Infectious Disease"/>
            <person name="Wu L."/>
            <person name="Ma J."/>
        </authorList>
    </citation>
    <scope>NUCLEOTIDE SEQUENCE [LARGE SCALE GENOMIC DNA]</scope>
    <source>
        <strain evidence="14">JCM 32226</strain>
    </source>
</reference>
<proteinExistence type="inferred from homology"/>
<evidence type="ECO:0000256" key="4">
    <source>
        <dbReference type="ARBA" id="ARBA00011738"/>
    </source>
</evidence>
<comment type="subunit">
    <text evidence="4">Homodimer.</text>
</comment>
<dbReference type="PANTHER" id="PTHR31528">
    <property type="entry name" value="4-AMINO-5-HYDROXYMETHYL-2-METHYLPYRIMIDINE PHOSPHATE SYNTHASE THI11-RELATED"/>
    <property type="match status" value="1"/>
</dbReference>
<comment type="caution">
    <text evidence="13">The sequence shown here is derived from an EMBL/GenBank/DDBJ whole genome shotgun (WGS) entry which is preliminary data.</text>
</comment>